<evidence type="ECO:0000256" key="2">
    <source>
        <dbReference type="SAM" id="MobiDB-lite"/>
    </source>
</evidence>
<dbReference type="Gene3D" id="2.40.50.40">
    <property type="match status" value="1"/>
</dbReference>
<evidence type="ECO:0000313" key="5">
    <source>
        <dbReference type="Proteomes" id="UP000078343"/>
    </source>
</evidence>
<evidence type="ECO:0000256" key="1">
    <source>
        <dbReference type="ARBA" id="ARBA00011353"/>
    </source>
</evidence>
<name>A0A178Z500_9EURO</name>
<dbReference type="InterPro" id="IPR016197">
    <property type="entry name" value="Chromo-like_dom_sf"/>
</dbReference>
<dbReference type="InterPro" id="IPR000953">
    <property type="entry name" value="Chromo/chromo_shadow_dom"/>
</dbReference>
<reference evidence="4 5" key="1">
    <citation type="submission" date="2016-04" db="EMBL/GenBank/DDBJ databases">
        <title>Draft genome of Fonsecaea erecta CBS 125763.</title>
        <authorList>
            <person name="Weiss V.A."/>
            <person name="Vicente V.A."/>
            <person name="Raittz R.T."/>
            <person name="Moreno L.F."/>
            <person name="De Souza E.M."/>
            <person name="Pedrosa F.O."/>
            <person name="Steffens M.B."/>
            <person name="Faoro H."/>
            <person name="Tadra-Sfeir M.Z."/>
            <person name="Najafzadeh M.J."/>
            <person name="Felipe M.S."/>
            <person name="Teixeira M."/>
            <person name="Sun J."/>
            <person name="Xi L."/>
            <person name="Gomes R."/>
            <person name="De Azevedo C.M."/>
            <person name="Salgado C.G."/>
            <person name="Da Silva M.B."/>
            <person name="Nascimento M.F."/>
            <person name="Queiroz-Telles F."/>
            <person name="Attili D.S."/>
            <person name="Gorbushina A."/>
        </authorList>
    </citation>
    <scope>NUCLEOTIDE SEQUENCE [LARGE SCALE GENOMIC DNA]</scope>
    <source>
        <strain evidence="4 5">CBS 125763</strain>
    </source>
</reference>
<comment type="subunit">
    <text evidence="1">Component of the NuA4 histone acetyltransferase complex.</text>
</comment>
<dbReference type="PROSITE" id="PS50013">
    <property type="entry name" value="CHROMO_2"/>
    <property type="match status" value="1"/>
</dbReference>
<protein>
    <recommendedName>
        <fullName evidence="3">Chromo domain-containing protein</fullName>
    </recommendedName>
</protein>
<dbReference type="CDD" id="cd00024">
    <property type="entry name" value="CD_CSD"/>
    <property type="match status" value="1"/>
</dbReference>
<evidence type="ECO:0000259" key="3">
    <source>
        <dbReference type="PROSITE" id="PS50013"/>
    </source>
</evidence>
<feature type="compositionally biased region" description="Polar residues" evidence="2">
    <location>
        <begin position="45"/>
        <end position="58"/>
    </location>
</feature>
<accession>A0A178Z500</accession>
<dbReference type="RefSeq" id="XP_018687522.1">
    <property type="nucleotide sequence ID" value="XM_018843195.1"/>
</dbReference>
<feature type="compositionally biased region" description="Basic and acidic residues" evidence="2">
    <location>
        <begin position="59"/>
        <end position="72"/>
    </location>
</feature>
<dbReference type="STRING" id="1367422.A0A178Z500"/>
<dbReference type="AlphaFoldDB" id="A0A178Z500"/>
<dbReference type="GO" id="GO:0006338">
    <property type="term" value="P:chromatin remodeling"/>
    <property type="evidence" value="ECO:0007669"/>
    <property type="project" value="UniProtKB-ARBA"/>
</dbReference>
<proteinExistence type="predicted"/>
<feature type="region of interest" description="Disordered" evidence="2">
    <location>
        <begin position="85"/>
        <end position="129"/>
    </location>
</feature>
<gene>
    <name evidence="4" type="ORF">AYL99_11690</name>
</gene>
<feature type="domain" description="Chromo" evidence="3">
    <location>
        <begin position="143"/>
        <end position="203"/>
    </location>
</feature>
<dbReference type="SUPFAM" id="SSF54160">
    <property type="entry name" value="Chromo domain-like"/>
    <property type="match status" value="1"/>
</dbReference>
<dbReference type="EMBL" id="LVYI01000015">
    <property type="protein sequence ID" value="OAP54155.1"/>
    <property type="molecule type" value="Genomic_DNA"/>
</dbReference>
<organism evidence="4 5">
    <name type="scientific">Fonsecaea erecta</name>
    <dbReference type="NCBI Taxonomy" id="1367422"/>
    <lineage>
        <taxon>Eukaryota</taxon>
        <taxon>Fungi</taxon>
        <taxon>Dikarya</taxon>
        <taxon>Ascomycota</taxon>
        <taxon>Pezizomycotina</taxon>
        <taxon>Eurotiomycetes</taxon>
        <taxon>Chaetothyriomycetidae</taxon>
        <taxon>Chaetothyriales</taxon>
        <taxon>Herpotrichiellaceae</taxon>
        <taxon>Fonsecaea</taxon>
    </lineage>
</organism>
<dbReference type="GeneID" id="30015858"/>
<dbReference type="Proteomes" id="UP000078343">
    <property type="component" value="Unassembled WGS sequence"/>
</dbReference>
<feature type="region of interest" description="Disordered" evidence="2">
    <location>
        <begin position="194"/>
        <end position="229"/>
    </location>
</feature>
<evidence type="ECO:0000313" key="4">
    <source>
        <dbReference type="EMBL" id="OAP54155.1"/>
    </source>
</evidence>
<comment type="caution">
    <text evidence="4">The sequence shown here is derived from an EMBL/GenBank/DDBJ whole genome shotgun (WGS) entry which is preliminary data.</text>
</comment>
<keyword evidence="5" id="KW-1185">Reference proteome</keyword>
<dbReference type="OrthoDB" id="4409042at2759"/>
<feature type="region of interest" description="Disordered" evidence="2">
    <location>
        <begin position="1"/>
        <end position="73"/>
    </location>
</feature>
<sequence length="229" mass="26111">MSENLRGLGITVPSWWRPPRYGGDGDDELQIVDARSAEEPEPGPSNLSNEQSHYTTGRSETHIKVEPRRSFEDQTQEAIIRQQRSTITANPLLRDGRSSMPHASRSSPLLHPPAAREAQFPGEIKPPPPPVIVERDDTMEEEWEVEDICDARLFGRARQLRYLVRFTGYADEEWRCWEDVLPGCDEAVQEFHAKHPDKPGPPACYDFNTQRKTKTTRKDRPITGTTQPI</sequence>
<dbReference type="SMART" id="SM00298">
    <property type="entry name" value="CHROMO"/>
    <property type="match status" value="1"/>
</dbReference>